<dbReference type="InterPro" id="IPR038607">
    <property type="entry name" value="PhoD-like_sf"/>
</dbReference>
<dbReference type="InterPro" id="IPR032093">
    <property type="entry name" value="PhoD_N"/>
</dbReference>
<dbReference type="EMBL" id="CP038437">
    <property type="protein sequence ID" value="QEM81881.1"/>
    <property type="molecule type" value="Genomic_DNA"/>
</dbReference>
<protein>
    <submittedName>
        <fullName evidence="3">Alkaline phosphatase D family protein</fullName>
    </submittedName>
</protein>
<sequence>MRTTRREFLGLGLKASAGIGLITAAPGIIMAESRRPMITSGVMSGDLWTDRAMIWSRADRPSRMMIEVADNPEFRNARLLRGPNALPGSDLTAKLDITGLSGDELHYRVRFVALGDHKAVSEPSVGRLRLPGTSKRNVRFVWSGDVVGQGWGIDTSRGGMKIFETMRQQSPDFFIHSGDSIYSDGPLEENVTLPNGETWHNIITEAKSKVAETLDEYRGNHAYNLMDENLRRFNAEVPMFAQWDDHEVTNNWYPEEILADDRYTEKNVSLLAARGRQAFLEYMPIRQWPESPGRIHRNFSYGPDLDVFMLDMRTYRGHNTANMQNADDPNAALLGKQQIDELISALEKSQATWKIIASDMPLGLVVSDGDNFEAVANADDGAPAGREHEIARLLKAVHDKGISNLVWLTADVHYTAAHHYSPERASFKDFTPFWEFVTGPLHAGTFGPNELDGTFGPEVVFSKAPENGQANLAPSEGYQFFGQVDLDSESRELTVTLKDVAGNTLHTQVLKADHA</sequence>
<dbReference type="PROSITE" id="PS51318">
    <property type="entry name" value="TAT"/>
    <property type="match status" value="1"/>
</dbReference>
<name>A0A5C1NG92_9GAMM</name>
<dbReference type="Gene3D" id="3.60.21.70">
    <property type="entry name" value="PhoD-like phosphatase"/>
    <property type="match status" value="1"/>
</dbReference>
<evidence type="ECO:0000313" key="4">
    <source>
        <dbReference type="Proteomes" id="UP000324285"/>
    </source>
</evidence>
<dbReference type="PANTHER" id="PTHR43606:SF1">
    <property type="entry name" value="PHOD-LIKE PHOSPHATASE METALLOPHOSPHATASE DOMAIN-CONTAINING PROTEIN"/>
    <property type="match status" value="1"/>
</dbReference>
<dbReference type="Gene3D" id="2.60.40.380">
    <property type="entry name" value="Purple acid phosphatase-like, N-terminal"/>
    <property type="match status" value="1"/>
</dbReference>
<dbReference type="CDD" id="cd07389">
    <property type="entry name" value="MPP_PhoD"/>
    <property type="match status" value="1"/>
</dbReference>
<dbReference type="PANTHER" id="PTHR43606">
    <property type="entry name" value="PHOSPHATASE, PUTATIVE (AFU_ORTHOLOGUE AFUA_6G08710)-RELATED"/>
    <property type="match status" value="1"/>
</dbReference>
<dbReference type="KEGG" id="hbh:E4T21_10175"/>
<feature type="domain" description="PhoD-like phosphatase metallophosphatase" evidence="1">
    <location>
        <begin position="142"/>
        <end position="496"/>
    </location>
</feature>
<dbReference type="OrthoDB" id="327733at2"/>
<dbReference type="Pfam" id="PF09423">
    <property type="entry name" value="PhoD"/>
    <property type="match status" value="1"/>
</dbReference>
<evidence type="ECO:0000259" key="2">
    <source>
        <dbReference type="Pfam" id="PF16655"/>
    </source>
</evidence>
<evidence type="ECO:0000259" key="1">
    <source>
        <dbReference type="Pfam" id="PF09423"/>
    </source>
</evidence>
<dbReference type="RefSeq" id="WP_149284892.1">
    <property type="nucleotide sequence ID" value="NZ_CP038437.2"/>
</dbReference>
<dbReference type="InterPro" id="IPR006311">
    <property type="entry name" value="TAT_signal"/>
</dbReference>
<accession>A0A5C1NG92</accession>
<dbReference type="InterPro" id="IPR018946">
    <property type="entry name" value="PhoD-like_MPP"/>
</dbReference>
<dbReference type="InterPro" id="IPR052900">
    <property type="entry name" value="Phospholipid_Metab_Enz"/>
</dbReference>
<dbReference type="Proteomes" id="UP000324285">
    <property type="component" value="Chromosome"/>
</dbReference>
<keyword evidence="4" id="KW-1185">Reference proteome</keyword>
<evidence type="ECO:0000313" key="3">
    <source>
        <dbReference type="EMBL" id="QEM81881.1"/>
    </source>
</evidence>
<gene>
    <name evidence="3" type="ORF">E4T21_10175</name>
</gene>
<dbReference type="SUPFAM" id="SSF56300">
    <property type="entry name" value="Metallo-dependent phosphatases"/>
    <property type="match status" value="1"/>
</dbReference>
<reference evidence="3" key="1">
    <citation type="submission" date="2021-02" db="EMBL/GenBank/DDBJ databases">
        <title>Strain Y2R2, a novel species of the genus Halomonas.</title>
        <authorList>
            <person name="Huang H."/>
        </authorList>
    </citation>
    <scope>NUCLEOTIDE SEQUENCE</scope>
    <source>
        <strain evidence="3">Y2R2</strain>
    </source>
</reference>
<dbReference type="Pfam" id="PF16655">
    <property type="entry name" value="PhoD_N"/>
    <property type="match status" value="1"/>
</dbReference>
<dbReference type="AlphaFoldDB" id="A0A5C1NG92"/>
<organism evidence="3 4">
    <name type="scientific">Halomonas binhaiensis</name>
    <dbReference type="NCBI Taxonomy" id="2562282"/>
    <lineage>
        <taxon>Bacteria</taxon>
        <taxon>Pseudomonadati</taxon>
        <taxon>Pseudomonadota</taxon>
        <taxon>Gammaproteobacteria</taxon>
        <taxon>Oceanospirillales</taxon>
        <taxon>Halomonadaceae</taxon>
        <taxon>Halomonas</taxon>
    </lineage>
</organism>
<feature type="domain" description="Phospholipase D N-terminal" evidence="2">
    <location>
        <begin position="41"/>
        <end position="129"/>
    </location>
</feature>
<dbReference type="InterPro" id="IPR029052">
    <property type="entry name" value="Metallo-depent_PP-like"/>
</dbReference>
<proteinExistence type="predicted"/>